<dbReference type="Gene3D" id="2.60.40.10">
    <property type="entry name" value="Immunoglobulins"/>
    <property type="match status" value="1"/>
</dbReference>
<sequence>MKKFLHCFFFLLPTLIWSQQVELFEQFNGRYDYTALGNTMNTGENPNGCNFVDSSSAEFQLQPGQTFVSAHLYWAGSGLGDFNVTLNGNLVAAQRTFSHNLLNNGGNFDFFAAYANITNLVNNIGEGTYTFSDLDLGLDNQPLDYCSGGLDFAGWAIIIIYEDPTLNLNQISLFDGLDSVSANNNNLQIILDNLSIASNDLAKIGFLAWEGDAAIAINETLQINGTTMSDPPLNPANNAFNGTNSFTGSNQMYNMDLDFYPVENVVAPGDTTITIDLTSGQDFVMINNVITIVNSELPDATIVIDNLGVLCANNTIDVEYTVSNFNSTAPLEINTPIAFYRDNILIGQSQTLTEIAIGASESNTITLNIPAGTPPVFTLRAVVDDDGTGMSTVDEIVEDNNEFDLPVDLNLQGLNLGPDLNPCVVDTVILDAALNDPDFTYQWSVYNNITMQFEAIPNETNATYEVTATGRYLLEAFKGICFVSDEIEVTFQPLPVPGTPDLLIACDTIPNDGFTEFDLTIRDAQIQNGQPNTTVTYFRTEATAQSGNFPITNPTTFENTEPDIQTIYARLEETTYGCFDIVELDLRVDMAPMITDPIDSYLVCDTDQDGVEVYDLRSKDAEILNTQVGLDLTYHTSEADATSGNAPIMNDTAYPSGGGVLIWVRAINSAGCVTVGSFSLVLGQVPFTDIPVA</sequence>
<evidence type="ECO:0000259" key="1">
    <source>
        <dbReference type="Pfam" id="PF07705"/>
    </source>
</evidence>
<keyword evidence="3" id="KW-1185">Reference proteome</keyword>
<comment type="caution">
    <text evidence="2">The sequence shown here is derived from an EMBL/GenBank/DDBJ whole genome shotgun (WGS) entry which is preliminary data.</text>
</comment>
<dbReference type="OrthoDB" id="1140688at2"/>
<dbReference type="AlphaFoldDB" id="A0A167KGB5"/>
<protein>
    <recommendedName>
        <fullName evidence="1">CARDB domain-containing protein</fullName>
    </recommendedName>
</protein>
<reference evidence="2 3" key="1">
    <citation type="submission" date="2016-02" db="EMBL/GenBank/DDBJ databases">
        <title>Ulvibacter sp. LPB0005, isolated from Thais luteostoma.</title>
        <authorList>
            <person name="Shin S.-K."/>
            <person name="Yi H."/>
        </authorList>
    </citation>
    <scope>NUCLEOTIDE SEQUENCE [LARGE SCALE GENOMIC DNA]</scope>
    <source>
        <strain evidence="2 3">LPB0005</strain>
    </source>
</reference>
<evidence type="ECO:0000313" key="3">
    <source>
        <dbReference type="Proteomes" id="UP000077013"/>
    </source>
</evidence>
<name>A0A167KGB5_9FLAO</name>
<dbReference type="Proteomes" id="UP000077013">
    <property type="component" value="Unassembled WGS sequence"/>
</dbReference>
<dbReference type="InterPro" id="IPR013783">
    <property type="entry name" value="Ig-like_fold"/>
</dbReference>
<organism evidence="2 3">
    <name type="scientific">Cochleicola gelatinilyticus</name>
    <dbReference type="NCBI Taxonomy" id="1763537"/>
    <lineage>
        <taxon>Bacteria</taxon>
        <taxon>Pseudomonadati</taxon>
        <taxon>Bacteroidota</taxon>
        <taxon>Flavobacteriia</taxon>
        <taxon>Flavobacteriales</taxon>
        <taxon>Flavobacteriaceae</taxon>
        <taxon>Cochleicola</taxon>
    </lineage>
</organism>
<gene>
    <name evidence="2" type="ORF">ULVI_00575</name>
</gene>
<evidence type="ECO:0000313" key="2">
    <source>
        <dbReference type="EMBL" id="OAB81862.1"/>
    </source>
</evidence>
<dbReference type="InterPro" id="IPR011635">
    <property type="entry name" value="CARDB"/>
</dbReference>
<feature type="domain" description="CARDB" evidence="1">
    <location>
        <begin position="299"/>
        <end position="403"/>
    </location>
</feature>
<dbReference type="RefSeq" id="WP_068588299.1">
    <property type="nucleotide sequence ID" value="NZ_LRXL01000001.1"/>
</dbReference>
<proteinExistence type="predicted"/>
<feature type="non-terminal residue" evidence="2">
    <location>
        <position position="693"/>
    </location>
</feature>
<dbReference type="Pfam" id="PF07705">
    <property type="entry name" value="CARDB"/>
    <property type="match status" value="1"/>
</dbReference>
<dbReference type="EMBL" id="LRXL01000001">
    <property type="protein sequence ID" value="OAB81862.1"/>
    <property type="molecule type" value="Genomic_DNA"/>
</dbReference>
<accession>A0A167KGB5</accession>
<dbReference type="STRING" id="1763537.ULVI_00575"/>